<feature type="binding site" evidence="4">
    <location>
        <position position="57"/>
    </location>
    <ligand>
        <name>3-dehydroquinate</name>
        <dbReference type="ChEBI" id="CHEBI:32364"/>
    </ligand>
</feature>
<dbReference type="GO" id="GO:0008652">
    <property type="term" value="P:amino acid biosynthetic process"/>
    <property type="evidence" value="ECO:0007669"/>
    <property type="project" value="UniProtKB-KW"/>
</dbReference>
<evidence type="ECO:0000313" key="5">
    <source>
        <dbReference type="EMBL" id="AOW80612.1"/>
    </source>
</evidence>
<dbReference type="UniPathway" id="UPA00053">
    <property type="reaction ID" value="UER00086"/>
</dbReference>
<dbReference type="PANTHER" id="PTHR43699:SF1">
    <property type="entry name" value="3-DEHYDROQUINATE DEHYDRATASE"/>
    <property type="match status" value="1"/>
</dbReference>
<keyword evidence="2 4" id="KW-0456">Lyase</keyword>
<keyword evidence="4" id="KW-0028">Amino-acid biosynthesis</keyword>
<dbReference type="CDD" id="cd00502">
    <property type="entry name" value="DHQase_I"/>
    <property type="match status" value="1"/>
</dbReference>
<feature type="binding site" evidence="4">
    <location>
        <position position="189"/>
    </location>
    <ligand>
        <name>3-dehydroquinate</name>
        <dbReference type="ChEBI" id="CHEBI:32364"/>
    </ligand>
</feature>
<organism evidence="5 7">
    <name type="scientific">Halodesulfurarchaeum formicicum</name>
    <dbReference type="NCBI Taxonomy" id="1873524"/>
    <lineage>
        <taxon>Archaea</taxon>
        <taxon>Methanobacteriati</taxon>
        <taxon>Methanobacteriota</taxon>
        <taxon>Stenosarchaea group</taxon>
        <taxon>Halobacteria</taxon>
        <taxon>Halobacteriales</taxon>
        <taxon>Halobacteriaceae</taxon>
        <taxon>Halodesulfurarchaeum</taxon>
    </lineage>
</organism>
<dbReference type="Gene3D" id="3.20.20.70">
    <property type="entry name" value="Aldolase class I"/>
    <property type="match status" value="1"/>
</dbReference>
<comment type="subunit">
    <text evidence="4">Homodimer.</text>
</comment>
<reference evidence="8" key="2">
    <citation type="submission" date="2016-08" db="EMBL/GenBank/DDBJ databases">
        <title>Discovery of first anaerobic lithoheterotrophic haloarchae widely represented in hypersaline habitats.</title>
        <authorList>
            <person name="Sorokin D.Y."/>
            <person name="Kublanov I.V."/>
            <person name="Roman P."/>
            <person name="Sinninghe Damste J.S."/>
            <person name="Golyshin P.N."/>
            <person name="Rojo D."/>
            <person name="Ciordia S."/>
            <person name="Mena Md.C."/>
            <person name="Ferrer M."/>
            <person name="Smedile F."/>
            <person name="Messina E."/>
            <person name="La Cono V."/>
            <person name="Yakimov M.M."/>
        </authorList>
    </citation>
    <scope>NUCLEOTIDE SEQUENCE [LARGE SCALE GENOMIC DNA]</scope>
    <source>
        <strain evidence="8">HSR6</strain>
    </source>
</reference>
<evidence type="ECO:0000256" key="2">
    <source>
        <dbReference type="ARBA" id="ARBA00023239"/>
    </source>
</evidence>
<dbReference type="GO" id="GO:0046279">
    <property type="term" value="P:3,4-dihydroxybenzoate biosynthetic process"/>
    <property type="evidence" value="ECO:0007669"/>
    <property type="project" value="TreeGrafter"/>
</dbReference>
<name>A0A1D8S5I8_9EURY</name>
<accession>A0A1J1AE00</accession>
<comment type="function">
    <text evidence="4">Involved in the third step of the chorismate pathway, which leads to the biosynthesis of aromatic amino acids. Catalyzes the cis-dehydration of 3-dehydroquinate (DHQ) and introduces the first double bond of the aromatic ring to yield 3-dehydroshikimate.</text>
</comment>
<dbReference type="KEGG" id="hhsr:HSR6_1508"/>
<comment type="caution">
    <text evidence="4">Lacks conserved residue(s) required for the propagation of feature annotation.</text>
</comment>
<dbReference type="SUPFAM" id="SSF51569">
    <property type="entry name" value="Aldolase"/>
    <property type="match status" value="1"/>
</dbReference>
<dbReference type="Pfam" id="PF01487">
    <property type="entry name" value="DHquinase_I"/>
    <property type="match status" value="1"/>
</dbReference>
<keyword evidence="3 4" id="KW-0704">Schiff base</keyword>
<evidence type="ECO:0000313" key="6">
    <source>
        <dbReference type="EMBL" id="APE95951.1"/>
    </source>
</evidence>
<dbReference type="EC" id="4.2.1.10" evidence="4"/>
<feature type="binding site" evidence="4">
    <location>
        <begin position="30"/>
        <end position="32"/>
    </location>
    <ligand>
        <name>3-dehydroquinate</name>
        <dbReference type="ChEBI" id="CHEBI:32364"/>
    </ligand>
</feature>
<dbReference type="PATRIC" id="fig|1855411.3.peg.1438"/>
<reference evidence="6" key="3">
    <citation type="journal article" date="2017" name="ISME J.">
        <title>Discovery of anaerobic lithoheterotrophic haloarchaea, ubiquitous in hypersaline habitats.</title>
        <authorList>
            <person name="Sorokin D.Y."/>
            <person name="Messina E."/>
            <person name="Smedile F."/>
            <person name="Roman P."/>
            <person name="Damste J.S.S."/>
            <person name="Ciordia S."/>
            <person name="Mena M.C."/>
            <person name="Ferrer M."/>
            <person name="Golyshin P.N."/>
            <person name="Kublanov I.V."/>
            <person name="Samarov N.I."/>
            <person name="Toshchakov S.V."/>
            <person name="La Cono V."/>
            <person name="Yakimov M.M."/>
        </authorList>
    </citation>
    <scope>NUCLEOTIDE SEQUENCE</scope>
    <source>
        <strain evidence="6">HSR6</strain>
    </source>
</reference>
<dbReference type="EMBL" id="CP016804">
    <property type="protein sequence ID" value="APE95951.1"/>
    <property type="molecule type" value="Genomic_DNA"/>
</dbReference>
<feature type="binding site" evidence="4">
    <location>
        <position position="210"/>
    </location>
    <ligand>
        <name>3-dehydroquinate</name>
        <dbReference type="ChEBI" id="CHEBI:32364"/>
    </ligand>
</feature>
<dbReference type="STRING" id="1873524.HSR6_1508"/>
<feature type="binding site" evidence="4">
    <location>
        <position position="214"/>
    </location>
    <ligand>
        <name>3-dehydroquinate</name>
        <dbReference type="ChEBI" id="CHEBI:32364"/>
    </ligand>
</feature>
<dbReference type="GO" id="GO:0003855">
    <property type="term" value="F:3-dehydroquinate dehydratase activity"/>
    <property type="evidence" value="ECO:0007669"/>
    <property type="project" value="UniProtKB-UniRule"/>
</dbReference>
<dbReference type="EMBL" id="CP016070">
    <property type="protein sequence ID" value="AOW80612.1"/>
    <property type="molecule type" value="Genomic_DNA"/>
</dbReference>
<sequence length="237" mass="25182">MLQFESFHLAASTPNLDDEPAARPHADLLEFRMDLAADPLSALGAYDGELPIMVTNRPEWEGGEHPDGPERRDQLLDALSEPAVAAVDLELRALQAPTDRTDLDPVLDRAQELGLPVVVSVHDFERVPSRSTLLGLAQRGCRLGSVAKLAMTATDPGDVLDLLAATQDLTTCGHTVATMAMGAPGAHSRAIAPLYGSKIGYAPIDPESATAPGQFDLATLDGLLETFDVERPADSKV</sequence>
<comment type="pathway">
    <text evidence="4">Metabolic intermediate biosynthesis; chorismate biosynthesis; chorismate from D-erythrose 4-phosphate and phosphoenolpyruvate: step 3/7.</text>
</comment>
<dbReference type="AlphaFoldDB" id="A0A1D8S5I8"/>
<dbReference type="HAMAP" id="MF_00214">
    <property type="entry name" value="AroD"/>
    <property type="match status" value="1"/>
</dbReference>
<proteinExistence type="inferred from homology"/>
<keyword evidence="4" id="KW-0057">Aromatic amino acid biosynthesis</keyword>
<protein>
    <recommendedName>
        <fullName evidence="4">3-dehydroquinate dehydratase</fullName>
        <shortName evidence="4">3-dehydroquinase</shortName>
        <ecNumber evidence="4">4.2.1.10</ecNumber>
    </recommendedName>
    <alternativeName>
        <fullName evidence="4">Type I DHQase</fullName>
    </alternativeName>
    <alternativeName>
        <fullName evidence="4">Type I dehydroquinase</fullName>
        <shortName evidence="4">DHQ1</shortName>
    </alternativeName>
</protein>
<evidence type="ECO:0000256" key="4">
    <source>
        <dbReference type="HAMAP-Rule" id="MF_00214"/>
    </source>
</evidence>
<comment type="similarity">
    <text evidence="4">Belongs to the type-I 3-dehydroquinase family.</text>
</comment>
<accession>A0A1D8S5I8</accession>
<evidence type="ECO:0000313" key="7">
    <source>
        <dbReference type="Proteomes" id="UP000185608"/>
    </source>
</evidence>
<dbReference type="KEGG" id="halh:HTSR_1436"/>
<evidence type="ECO:0000313" key="8">
    <source>
        <dbReference type="Proteomes" id="UP000186165"/>
    </source>
</evidence>
<dbReference type="PANTHER" id="PTHR43699">
    <property type="entry name" value="3-DEHYDROQUINATE DEHYDRATASE"/>
    <property type="match status" value="1"/>
</dbReference>
<feature type="active site" description="Proton donor/acceptor" evidence="4">
    <location>
        <position position="122"/>
    </location>
</feature>
<gene>
    <name evidence="4 5" type="primary">aroD</name>
    <name evidence="6" type="ORF">HSR6_1508</name>
    <name evidence="5" type="ORF">HTSR_1436</name>
</gene>
<keyword evidence="8" id="KW-1185">Reference proteome</keyword>
<dbReference type="Proteomes" id="UP000185608">
    <property type="component" value="Chromosome"/>
</dbReference>
<dbReference type="Proteomes" id="UP000186165">
    <property type="component" value="Chromosome"/>
</dbReference>
<comment type="catalytic activity">
    <reaction evidence="1 4">
        <text>3-dehydroquinate = 3-dehydroshikimate + H2O</text>
        <dbReference type="Rhea" id="RHEA:21096"/>
        <dbReference type="ChEBI" id="CHEBI:15377"/>
        <dbReference type="ChEBI" id="CHEBI:16630"/>
        <dbReference type="ChEBI" id="CHEBI:32364"/>
        <dbReference type="EC" id="4.2.1.10"/>
    </reaction>
</comment>
<dbReference type="InterPro" id="IPR013785">
    <property type="entry name" value="Aldolase_TIM"/>
</dbReference>
<reference evidence="5 7" key="1">
    <citation type="submission" date="2016-06" db="EMBL/GenBank/DDBJ databases">
        <title>Discovery of anaerobic lithoheterotrophic haloarchaeon capable of sulfur respiration by hydrogen and formate.</title>
        <authorList>
            <person name="Sorokin D.Y."/>
            <person name="Kublanov I.V."/>
            <person name="Roman P."/>
            <person name="Sinninghe Damste J.S."/>
            <person name="Golyshin P.N."/>
            <person name="Rojo D."/>
            <person name="Ciordia S."/>
            <person name="Mena Md.C."/>
            <person name="Ferrer M."/>
            <person name="Smedile F."/>
            <person name="Messina E."/>
            <person name="La Cono V."/>
            <person name="Yakimov M.M."/>
        </authorList>
    </citation>
    <scope>NUCLEOTIDE SEQUENCE [LARGE SCALE GENOMIC DNA]</scope>
    <source>
        <strain evidence="5 7">HTSR1</strain>
    </source>
</reference>
<feature type="active site" description="Schiff-base intermediate with substrate" evidence="4">
    <location>
        <position position="148"/>
    </location>
</feature>
<dbReference type="GO" id="GO:0009073">
    <property type="term" value="P:aromatic amino acid family biosynthetic process"/>
    <property type="evidence" value="ECO:0007669"/>
    <property type="project" value="UniProtKB-KW"/>
</dbReference>
<dbReference type="InterPro" id="IPR001381">
    <property type="entry name" value="DHquinase_I"/>
</dbReference>
<evidence type="ECO:0000256" key="3">
    <source>
        <dbReference type="ARBA" id="ARBA00023270"/>
    </source>
</evidence>
<dbReference type="InterPro" id="IPR050146">
    <property type="entry name" value="Type-I_3-dehydroquinase"/>
</dbReference>
<dbReference type="GO" id="GO:0009423">
    <property type="term" value="P:chorismate biosynthetic process"/>
    <property type="evidence" value="ECO:0007669"/>
    <property type="project" value="UniProtKB-UniRule"/>
</dbReference>
<evidence type="ECO:0000256" key="1">
    <source>
        <dbReference type="ARBA" id="ARBA00001864"/>
    </source>
</evidence>